<evidence type="ECO:0000259" key="1">
    <source>
        <dbReference type="Pfam" id="PF00483"/>
    </source>
</evidence>
<dbReference type="Proteomes" id="UP000196027">
    <property type="component" value="Chromosome"/>
</dbReference>
<dbReference type="Pfam" id="PF00483">
    <property type="entry name" value="NTP_transferase"/>
    <property type="match status" value="1"/>
</dbReference>
<sequence>MLLKVVILAGGFGTRIGEETDIRPKPMIEIGGHPILWHIMKSYSHYGFKDFIILLGYKGFHIKQFFVDYYMFNSDIAIDMSNNSMDVLNNKAEDWKVTLIDTGLETQTGGRVLRAKPYIGDETFMLTYGDGVSDINIEALVDFHKQHNKLLTMTSVQPEGRFGAIDFDSDGAVKEFREKPPGDNTWINAGYMVCDPGIFDYLGSGDQTVLEREPMENMAKMGQVMAYRHSGFWKCMDTTRDKRLLNGLWDSGQAKWCSWL</sequence>
<keyword evidence="2" id="KW-0548">Nucleotidyltransferase</keyword>
<dbReference type="PANTHER" id="PTHR47183:SF1">
    <property type="entry name" value="GLUCOSE-1-PHOSPHATE CYTIDYLYLTRANSFERASE"/>
    <property type="match status" value="1"/>
</dbReference>
<protein>
    <submittedName>
        <fullName evidence="2">Glucose-1-phosphate cytidylyltransferase</fullName>
    </submittedName>
</protein>
<dbReference type="GO" id="GO:0047343">
    <property type="term" value="F:glucose-1-phosphate cytidylyltransferase activity"/>
    <property type="evidence" value="ECO:0007669"/>
    <property type="project" value="InterPro"/>
</dbReference>
<reference evidence="2 3" key="1">
    <citation type="submission" date="2017-05" db="EMBL/GenBank/DDBJ databases">
        <title>Genomic insights into alkan degradation activity of Oleiphilus messinensis.</title>
        <authorList>
            <person name="Kozyavkin S.A."/>
            <person name="Slesarev A.I."/>
            <person name="Golyshin P.N."/>
            <person name="Korzhenkov A."/>
            <person name="Golyshina O.N."/>
            <person name="Toshchakov S.V."/>
        </authorList>
    </citation>
    <scope>NUCLEOTIDE SEQUENCE [LARGE SCALE GENOMIC DNA]</scope>
    <source>
        <strain evidence="2 3">ME102</strain>
    </source>
</reference>
<dbReference type="AlphaFoldDB" id="A0A1Y0I690"/>
<dbReference type="NCBIfam" id="TIGR02623">
    <property type="entry name" value="G1P_cyt_trans"/>
    <property type="match status" value="1"/>
</dbReference>
<gene>
    <name evidence="2" type="ORF">OLMES_1934</name>
</gene>
<dbReference type="RefSeq" id="WP_269767757.1">
    <property type="nucleotide sequence ID" value="NZ_CP021425.1"/>
</dbReference>
<dbReference type="PANTHER" id="PTHR47183">
    <property type="entry name" value="GLUCOSE-1-PHOSPHATE CYTIDYLYLTRANSFERASE-RELATED"/>
    <property type="match status" value="1"/>
</dbReference>
<dbReference type="Gene3D" id="3.90.550.10">
    <property type="entry name" value="Spore Coat Polysaccharide Biosynthesis Protein SpsA, Chain A"/>
    <property type="match status" value="1"/>
</dbReference>
<keyword evidence="3" id="KW-1185">Reference proteome</keyword>
<dbReference type="EMBL" id="CP021425">
    <property type="protein sequence ID" value="ARU56008.1"/>
    <property type="molecule type" value="Genomic_DNA"/>
</dbReference>
<evidence type="ECO:0000313" key="3">
    <source>
        <dbReference type="Proteomes" id="UP000196027"/>
    </source>
</evidence>
<organism evidence="2 3">
    <name type="scientific">Oleiphilus messinensis</name>
    <dbReference type="NCBI Taxonomy" id="141451"/>
    <lineage>
        <taxon>Bacteria</taxon>
        <taxon>Pseudomonadati</taxon>
        <taxon>Pseudomonadota</taxon>
        <taxon>Gammaproteobacteria</taxon>
        <taxon>Oceanospirillales</taxon>
        <taxon>Oleiphilaceae</taxon>
        <taxon>Oleiphilus</taxon>
    </lineage>
</organism>
<accession>A0A1Y0I690</accession>
<dbReference type="InterPro" id="IPR046981">
    <property type="entry name" value="G1P_cyt_trans"/>
</dbReference>
<dbReference type="GO" id="GO:0009243">
    <property type="term" value="P:O antigen biosynthetic process"/>
    <property type="evidence" value="ECO:0007669"/>
    <property type="project" value="InterPro"/>
</dbReference>
<proteinExistence type="predicted"/>
<dbReference type="InterPro" id="IPR005835">
    <property type="entry name" value="NTP_transferase_dom"/>
</dbReference>
<keyword evidence="2" id="KW-0808">Transferase</keyword>
<dbReference type="InterPro" id="IPR029044">
    <property type="entry name" value="Nucleotide-diphossugar_trans"/>
</dbReference>
<dbReference type="KEGG" id="ome:OLMES_1934"/>
<feature type="domain" description="Nucleotidyl transferase" evidence="1">
    <location>
        <begin position="4"/>
        <end position="206"/>
    </location>
</feature>
<dbReference type="InterPro" id="IPR013446">
    <property type="entry name" value="G1P_cyt_trans-like"/>
</dbReference>
<evidence type="ECO:0000313" key="2">
    <source>
        <dbReference type="EMBL" id="ARU56008.1"/>
    </source>
</evidence>
<dbReference type="CDD" id="cd02524">
    <property type="entry name" value="G1P_cytidylyltransferase"/>
    <property type="match status" value="1"/>
</dbReference>
<name>A0A1Y0I690_9GAMM</name>
<dbReference type="SUPFAM" id="SSF53448">
    <property type="entry name" value="Nucleotide-diphospho-sugar transferases"/>
    <property type="match status" value="1"/>
</dbReference>